<dbReference type="PANTHER" id="PTHR12302">
    <property type="entry name" value="EBNA2 BINDING PROTEIN P100"/>
    <property type="match status" value="1"/>
</dbReference>
<dbReference type="InterPro" id="IPR002071">
    <property type="entry name" value="Thermonucl_AS"/>
</dbReference>
<evidence type="ECO:0000256" key="7">
    <source>
        <dbReference type="ARBA" id="ARBA00031238"/>
    </source>
</evidence>
<accession>A0A3E0B0C8</accession>
<name>A0A3E0B0C8_9STAP</name>
<feature type="domain" description="TNase-like" evidence="10">
    <location>
        <begin position="236"/>
        <end position="370"/>
    </location>
</feature>
<feature type="transmembrane region" description="Helical" evidence="9">
    <location>
        <begin position="37"/>
        <end position="58"/>
    </location>
</feature>
<keyword evidence="12" id="KW-1185">Reference proteome</keyword>
<dbReference type="Pfam" id="PF05901">
    <property type="entry name" value="Excalibur"/>
    <property type="match status" value="1"/>
</dbReference>
<dbReference type="EC" id="3.1.31.1" evidence="1"/>
<dbReference type="Gene3D" id="2.40.50.90">
    <property type="match status" value="1"/>
</dbReference>
<evidence type="ECO:0000259" key="10">
    <source>
        <dbReference type="PROSITE" id="PS50830"/>
    </source>
</evidence>
<dbReference type="SMART" id="SM00894">
    <property type="entry name" value="Excalibur"/>
    <property type="match status" value="1"/>
</dbReference>
<dbReference type="InterPro" id="IPR053976">
    <property type="entry name" value="PFF1_TM"/>
</dbReference>
<evidence type="ECO:0000256" key="8">
    <source>
        <dbReference type="SAM" id="MobiDB-lite"/>
    </source>
</evidence>
<dbReference type="RefSeq" id="WP_115884118.1">
    <property type="nucleotide sequence ID" value="NZ_CBCSHX010000001.1"/>
</dbReference>
<evidence type="ECO:0000313" key="11">
    <source>
        <dbReference type="EMBL" id="REG25426.1"/>
    </source>
</evidence>
<feature type="region of interest" description="Disordered" evidence="8">
    <location>
        <begin position="425"/>
        <end position="448"/>
    </location>
</feature>
<keyword evidence="3" id="KW-0540">Nuclease</keyword>
<keyword evidence="9" id="KW-0812">Transmembrane</keyword>
<evidence type="ECO:0000256" key="6">
    <source>
        <dbReference type="ARBA" id="ARBA00030535"/>
    </source>
</evidence>
<dbReference type="SUPFAM" id="SSF50199">
    <property type="entry name" value="Staphylococcal nuclease"/>
    <property type="match status" value="1"/>
</dbReference>
<dbReference type="InterPro" id="IPR008613">
    <property type="entry name" value="Excalibur_Ca-bd_domain"/>
</dbReference>
<comment type="caution">
    <text evidence="11">The sequence shown here is derived from an EMBL/GenBank/DDBJ whole genome shotgun (WGS) entry which is preliminary data.</text>
</comment>
<dbReference type="GO" id="GO:1990599">
    <property type="term" value="F:3' overhang single-stranded DNA endodeoxyribonuclease activity"/>
    <property type="evidence" value="ECO:0007669"/>
    <property type="project" value="UniProtKB-EC"/>
</dbReference>
<evidence type="ECO:0000256" key="4">
    <source>
        <dbReference type="ARBA" id="ARBA00022759"/>
    </source>
</evidence>
<dbReference type="Proteomes" id="UP000257076">
    <property type="component" value="Unassembled WGS sequence"/>
</dbReference>
<feature type="transmembrane region" description="Helical" evidence="9">
    <location>
        <begin position="64"/>
        <end position="85"/>
    </location>
</feature>
<dbReference type="InterPro" id="IPR016071">
    <property type="entry name" value="Staphylococal_nuclease_OB-fold"/>
</dbReference>
<keyword evidence="4 11" id="KW-0255">Endonuclease</keyword>
<dbReference type="Pfam" id="PF22251">
    <property type="entry name" value="PFF1_TM"/>
    <property type="match status" value="1"/>
</dbReference>
<dbReference type="PROSITE" id="PS50830">
    <property type="entry name" value="TNASE_3"/>
    <property type="match status" value="1"/>
</dbReference>
<protein>
    <recommendedName>
        <fullName evidence="2">Thermonuclease</fullName>
        <ecNumber evidence="1">3.1.31.1</ecNumber>
    </recommendedName>
    <alternativeName>
        <fullName evidence="7">Micrococcal nuclease</fullName>
    </alternativeName>
    <alternativeName>
        <fullName evidence="6">Staphylococcal nuclease</fullName>
    </alternativeName>
</protein>
<feature type="compositionally biased region" description="Basic and acidic residues" evidence="8">
    <location>
        <begin position="153"/>
        <end position="233"/>
    </location>
</feature>
<dbReference type="GO" id="GO:0003676">
    <property type="term" value="F:nucleic acid binding"/>
    <property type="evidence" value="ECO:0007669"/>
    <property type="project" value="InterPro"/>
</dbReference>
<feature type="compositionally biased region" description="Basic and acidic residues" evidence="8">
    <location>
        <begin position="436"/>
        <end position="448"/>
    </location>
</feature>
<dbReference type="PANTHER" id="PTHR12302:SF3">
    <property type="entry name" value="SERINE_THREONINE-PROTEIN KINASE 31"/>
    <property type="match status" value="1"/>
</dbReference>
<evidence type="ECO:0000256" key="2">
    <source>
        <dbReference type="ARBA" id="ARBA00016676"/>
    </source>
</evidence>
<sequence>MSIIFGFLIFISTISTAVLFGLAMHGHWTDKDQSGSFWKPVFVLLAVSGILMINRALIVDGATINEAFLILWVMVSIAMFISMASSRFYKLKYKEKGKFSKISRNAFILGFIIFLLFVFTLPGTNVEEGAAATESETVEKAKDIVQDNEAGTEAEKEAEEQRLTAEKEKEEAAKEKAQAEQEEREKAEREAAEKEQAEKEKEEKLAAEKTAKEKEEKQKAEKEKQEKEKDSAAKDGLAEVELYRVVDGDTVHVLDSDNNTLKLRLLLIDTPETVHPNKPVEPFGPEASARMTELMNNAEELYIEYDEGAKTDHYGRYLVYLYADGVNVHEVLLEEGLARVGYIYEQQRYLSEFREKEQYAKDNQLGIWSIPGYVNEDGEGFNSEEEEIAAEAEPEINTEQNAESASGTSYNFANCTELRTVFPEGVGSDHSAYQPKMDKDKDNWACEN</sequence>
<evidence type="ECO:0000256" key="5">
    <source>
        <dbReference type="ARBA" id="ARBA00022801"/>
    </source>
</evidence>
<dbReference type="InterPro" id="IPR035437">
    <property type="entry name" value="SNase_OB-fold_sf"/>
</dbReference>
<dbReference type="AlphaFoldDB" id="A0A3E0B0C8"/>
<organism evidence="11 12">
    <name type="scientific">Jeotgalicoccus halotolerans</name>
    <dbReference type="NCBI Taxonomy" id="157227"/>
    <lineage>
        <taxon>Bacteria</taxon>
        <taxon>Bacillati</taxon>
        <taxon>Bacillota</taxon>
        <taxon>Bacilli</taxon>
        <taxon>Bacillales</taxon>
        <taxon>Staphylococcaceae</taxon>
        <taxon>Jeotgalicoccus</taxon>
    </lineage>
</organism>
<proteinExistence type="predicted"/>
<feature type="transmembrane region" description="Helical" evidence="9">
    <location>
        <begin position="106"/>
        <end position="124"/>
    </location>
</feature>
<dbReference type="PROSITE" id="PS01123">
    <property type="entry name" value="TNASE_1"/>
    <property type="match status" value="1"/>
</dbReference>
<evidence type="ECO:0000256" key="3">
    <source>
        <dbReference type="ARBA" id="ARBA00022722"/>
    </source>
</evidence>
<evidence type="ECO:0000313" key="12">
    <source>
        <dbReference type="Proteomes" id="UP000257076"/>
    </source>
</evidence>
<reference evidence="11 12" key="1">
    <citation type="submission" date="2018-08" db="EMBL/GenBank/DDBJ databases">
        <title>Genomic Encyclopedia of Type Strains, Phase IV (KMG-IV): sequencing the most valuable type-strain genomes for metagenomic binning, comparative biology and taxonomic classification.</title>
        <authorList>
            <person name="Goeker M."/>
        </authorList>
    </citation>
    <scope>NUCLEOTIDE SEQUENCE [LARGE SCALE GENOMIC DNA]</scope>
    <source>
        <strain evidence="11 12">DSM 17274</strain>
    </source>
</reference>
<evidence type="ECO:0000256" key="1">
    <source>
        <dbReference type="ARBA" id="ARBA00011942"/>
    </source>
</evidence>
<keyword evidence="9" id="KW-1133">Transmembrane helix</keyword>
<dbReference type="OrthoDB" id="4376109at2"/>
<dbReference type="SMART" id="SM00318">
    <property type="entry name" value="SNc"/>
    <property type="match status" value="1"/>
</dbReference>
<dbReference type="EMBL" id="QUMW01000009">
    <property type="protein sequence ID" value="REG25426.1"/>
    <property type="molecule type" value="Genomic_DNA"/>
</dbReference>
<feature type="transmembrane region" description="Helical" evidence="9">
    <location>
        <begin position="6"/>
        <end position="25"/>
    </location>
</feature>
<keyword evidence="5" id="KW-0378">Hydrolase</keyword>
<gene>
    <name evidence="11" type="ORF">DFR63_0460</name>
</gene>
<dbReference type="Pfam" id="PF00565">
    <property type="entry name" value="SNase"/>
    <property type="match status" value="1"/>
</dbReference>
<keyword evidence="9" id="KW-0472">Membrane</keyword>
<feature type="region of interest" description="Disordered" evidence="8">
    <location>
        <begin position="130"/>
        <end position="233"/>
    </location>
</feature>
<evidence type="ECO:0000256" key="9">
    <source>
        <dbReference type="SAM" id="Phobius"/>
    </source>
</evidence>